<dbReference type="OrthoDB" id="7773036at2759"/>
<accession>A0A1R1XQU5</accession>
<feature type="compositionally biased region" description="Basic and acidic residues" evidence="7">
    <location>
        <begin position="439"/>
        <end position="449"/>
    </location>
</feature>
<comment type="similarity">
    <text evidence="2">Belongs to the serine/threonine dehydratase family.</text>
</comment>
<feature type="compositionally biased region" description="Polar residues" evidence="7">
    <location>
        <begin position="1033"/>
        <end position="1049"/>
    </location>
</feature>
<evidence type="ECO:0000313" key="8">
    <source>
        <dbReference type="EMBL" id="OMJ16988.1"/>
    </source>
</evidence>
<dbReference type="GO" id="GO:0009097">
    <property type="term" value="P:isoleucine biosynthetic process"/>
    <property type="evidence" value="ECO:0007669"/>
    <property type="project" value="TreeGrafter"/>
</dbReference>
<evidence type="ECO:0000256" key="5">
    <source>
        <dbReference type="ARBA" id="ARBA00023239"/>
    </source>
</evidence>
<comment type="caution">
    <text evidence="8">The sequence shown here is derived from an EMBL/GenBank/DDBJ whole genome shotgun (WGS) entry which is preliminary data.</text>
</comment>
<dbReference type="STRING" id="133412.A0A1R1XQU5"/>
<feature type="region of interest" description="Disordered" evidence="7">
    <location>
        <begin position="998"/>
        <end position="1049"/>
    </location>
</feature>
<feature type="region of interest" description="Disordered" evidence="7">
    <location>
        <begin position="426"/>
        <end position="486"/>
    </location>
</feature>
<evidence type="ECO:0000256" key="3">
    <source>
        <dbReference type="ARBA" id="ARBA00012093"/>
    </source>
</evidence>
<dbReference type="InterPro" id="IPR036052">
    <property type="entry name" value="TrpB-like_PALP_sf"/>
</dbReference>
<feature type="compositionally biased region" description="Basic and acidic residues" evidence="7">
    <location>
        <begin position="187"/>
        <end position="199"/>
    </location>
</feature>
<comment type="cofactor">
    <cofactor evidence="1">
        <name>pyridoxal 5'-phosphate</name>
        <dbReference type="ChEBI" id="CHEBI:597326"/>
    </cofactor>
</comment>
<feature type="compositionally biased region" description="Polar residues" evidence="7">
    <location>
        <begin position="607"/>
        <end position="616"/>
    </location>
</feature>
<dbReference type="EC" id="4.3.1.17" evidence="3"/>
<dbReference type="GO" id="GO:0004794">
    <property type="term" value="F:threonine deaminase activity"/>
    <property type="evidence" value="ECO:0007669"/>
    <property type="project" value="TreeGrafter"/>
</dbReference>
<dbReference type="GO" id="GO:0003941">
    <property type="term" value="F:L-serine ammonia-lyase activity"/>
    <property type="evidence" value="ECO:0007669"/>
    <property type="project" value="UniProtKB-EC"/>
</dbReference>
<feature type="region of interest" description="Disordered" evidence="7">
    <location>
        <begin position="592"/>
        <end position="630"/>
    </location>
</feature>
<protein>
    <recommendedName>
        <fullName evidence="3">L-serine ammonia-lyase</fullName>
        <ecNumber evidence="3">4.3.1.17</ecNumber>
    </recommendedName>
</protein>
<dbReference type="Gene3D" id="3.40.50.1100">
    <property type="match status" value="3"/>
</dbReference>
<keyword evidence="5" id="KW-0456">Lyase</keyword>
<keyword evidence="9" id="KW-1185">Reference proteome</keyword>
<dbReference type="SUPFAM" id="SSF53686">
    <property type="entry name" value="Tryptophan synthase beta subunit-like PLP-dependent enzymes"/>
    <property type="match status" value="2"/>
</dbReference>
<evidence type="ECO:0000256" key="7">
    <source>
        <dbReference type="SAM" id="MobiDB-lite"/>
    </source>
</evidence>
<feature type="region of interest" description="Disordered" evidence="7">
    <location>
        <begin position="177"/>
        <end position="218"/>
    </location>
</feature>
<evidence type="ECO:0000256" key="2">
    <source>
        <dbReference type="ARBA" id="ARBA00010869"/>
    </source>
</evidence>
<organism evidence="8 9">
    <name type="scientific">Smittium culicis</name>
    <dbReference type="NCBI Taxonomy" id="133412"/>
    <lineage>
        <taxon>Eukaryota</taxon>
        <taxon>Fungi</taxon>
        <taxon>Fungi incertae sedis</taxon>
        <taxon>Zoopagomycota</taxon>
        <taxon>Kickxellomycotina</taxon>
        <taxon>Harpellomycetes</taxon>
        <taxon>Harpellales</taxon>
        <taxon>Legeriomycetaceae</taxon>
        <taxon>Smittium</taxon>
    </lineage>
</organism>
<evidence type="ECO:0000256" key="1">
    <source>
        <dbReference type="ARBA" id="ARBA00001933"/>
    </source>
</evidence>
<dbReference type="PANTHER" id="PTHR48078">
    <property type="entry name" value="THREONINE DEHYDRATASE, MITOCHONDRIAL-RELATED"/>
    <property type="match status" value="1"/>
</dbReference>
<dbReference type="GO" id="GO:0006567">
    <property type="term" value="P:L-threonine catabolic process"/>
    <property type="evidence" value="ECO:0007669"/>
    <property type="project" value="TreeGrafter"/>
</dbReference>
<dbReference type="PANTHER" id="PTHR48078:SF2">
    <property type="entry name" value="CATABOLIC L-SERINE_THREONINE DEHYDRATASE"/>
    <property type="match status" value="1"/>
</dbReference>
<comment type="catalytic activity">
    <reaction evidence="6">
        <text>L-serine = pyruvate + NH4(+)</text>
        <dbReference type="Rhea" id="RHEA:19169"/>
        <dbReference type="ChEBI" id="CHEBI:15361"/>
        <dbReference type="ChEBI" id="CHEBI:28938"/>
        <dbReference type="ChEBI" id="CHEBI:33384"/>
        <dbReference type="EC" id="4.3.1.17"/>
    </reaction>
</comment>
<evidence type="ECO:0000256" key="6">
    <source>
        <dbReference type="ARBA" id="ARBA00049406"/>
    </source>
</evidence>
<dbReference type="InterPro" id="IPR050147">
    <property type="entry name" value="Ser/Thr_Dehydratase"/>
</dbReference>
<gene>
    <name evidence="8" type="ORF">AYI70_g6264</name>
</gene>
<dbReference type="Proteomes" id="UP000187283">
    <property type="component" value="Unassembled WGS sequence"/>
</dbReference>
<feature type="compositionally biased region" description="Low complexity" evidence="7">
    <location>
        <begin position="998"/>
        <end position="1013"/>
    </location>
</feature>
<evidence type="ECO:0000313" key="9">
    <source>
        <dbReference type="Proteomes" id="UP000187283"/>
    </source>
</evidence>
<dbReference type="GO" id="GO:0006565">
    <property type="term" value="P:L-serine catabolic process"/>
    <property type="evidence" value="ECO:0007669"/>
    <property type="project" value="TreeGrafter"/>
</dbReference>
<name>A0A1R1XQU5_9FUNG</name>
<feature type="region of interest" description="Disordered" evidence="7">
    <location>
        <begin position="801"/>
        <end position="835"/>
    </location>
</feature>
<dbReference type="EMBL" id="LSSN01002169">
    <property type="protein sequence ID" value="OMJ16988.1"/>
    <property type="molecule type" value="Genomic_DNA"/>
</dbReference>
<feature type="compositionally biased region" description="Polar residues" evidence="7">
    <location>
        <begin position="453"/>
        <end position="476"/>
    </location>
</feature>
<sequence length="1057" mass="116265">MQTESKEKNLSGSTDFINAARQKLLGPTPLQYSEALSNACGRSVVEICLDAIYNKNARHLVSLGLTNESLAISYVARRLSIPATIFIPTVNDPLFKIIKKKIQLEKATIVEYGASNKDTIIAINNFVKQLPNAVYISEIDIYNDLLGNSAIIHEAKLQLLSEPSAVIVSCFREHTHKSNQCTNNTPKDLKSNKASENLKRQITSSESKDSLSEKPISLPKNDLSSKSLELKNSYNHFCALRNLSLLAGVLSGISSSGWNKKTPVIGVETFDSSSLNQTLSNNSKSTANNIEIHTKLLDPNSKQKKENTNQKSDIFEVIRSNVVIPISISDQLASQSAAQFTQDHQFLVGKGTALPLSLLYNNIIKEIIPTLNKKSTILVILDGSSVVSFDSLNKPNHCLSLNAPVMVCSGDNLLIRMANKSSFESGKSIRRSDLQPTRYKSDALPRLNDKGAASNNNKSENFQNTRNSNITSNSDNTKTRKRSNTIEDAPFLPNKLFLNNYNLKLESDPGYFNSTSLSSNQSLPLSNITSSSNKVVKIAPKEDTSDPIANINENSQGQVVDSQLEFKNSIDPDSFQASNPSKITNYNRSQSMSNAFMRPPPGPAAKSSLSSFLNNPSAKSDRKIISRSSSSVSVNGLKKLKMSKSTLKHHKLPPKDDLLTQNKNKSKLANKAINHIVTQSSPLLSVSSFKNPSNDDGRANDYSNLLKDSVANIDKNPNYNNSNFNINNSLINSLGNNNGLYENNGINLSPEDISEIIKNDIRNQLLAGKSNINSYLKAYAENLLALSNSSSNLNADLTISENGQGFSSYKDEPEGSTDFNRNNEKSSAKLGENRNTNIKNGIKLTSERSSNGIVSDRNYARDSKKGSTEGLNSGYFMSEPGFDTKMTSVDEQLMSFLGMDLTGRQQQQQKCDQNDLKKIQEIKNNLLKNSAAYNVGGMHSGSITNTNQSTPNAFDNYYSGYNNDECQNLGSSGSMYQLANPQANNLVQIQHHMQQQQRQQYQMLAQSQLQQSYNESVKPSELAGDTHTKNPAKISQNTDETQSKQQSTEALLLLLTK</sequence>
<dbReference type="AlphaFoldDB" id="A0A1R1XQU5"/>
<evidence type="ECO:0000256" key="4">
    <source>
        <dbReference type="ARBA" id="ARBA00022898"/>
    </source>
</evidence>
<keyword evidence="4" id="KW-0663">Pyridoxal phosphate</keyword>
<reference evidence="8 9" key="1">
    <citation type="submission" date="2017-01" db="EMBL/GenBank/DDBJ databases">
        <authorList>
            <person name="Mah S.A."/>
            <person name="Swanson W.J."/>
            <person name="Moy G.W."/>
            <person name="Vacquier V.D."/>
        </authorList>
    </citation>
    <scope>NUCLEOTIDE SEQUENCE [LARGE SCALE GENOMIC DNA]</scope>
    <source>
        <strain evidence="8 9">GSMNP</strain>
    </source>
</reference>
<proteinExistence type="inferred from homology"/>